<dbReference type="Gene3D" id="3.40.33.10">
    <property type="entry name" value="CAP"/>
    <property type="match status" value="1"/>
</dbReference>
<evidence type="ECO:0000313" key="4">
    <source>
        <dbReference type="Proteomes" id="UP000184233"/>
    </source>
</evidence>
<accession>A0A1M3L2C5</accession>
<dbReference type="PANTHER" id="PTHR31157">
    <property type="entry name" value="SCP DOMAIN-CONTAINING PROTEIN"/>
    <property type="match status" value="1"/>
</dbReference>
<dbReference type="InterPro" id="IPR003961">
    <property type="entry name" value="FN3_dom"/>
</dbReference>
<gene>
    <name evidence="3" type="ORF">BGO89_02875</name>
</gene>
<reference evidence="3 4" key="1">
    <citation type="submission" date="2016-09" db="EMBL/GenBank/DDBJ databases">
        <title>Genome-resolved meta-omics ties microbial dynamics to process performance in biotechnology for thiocyanate degradation.</title>
        <authorList>
            <person name="Kantor R.S."/>
            <person name="Huddy R.J."/>
            <person name="Iyer R."/>
            <person name="Thomas B.C."/>
            <person name="Brown C.T."/>
            <person name="Anantharaman K."/>
            <person name="Tringe S."/>
            <person name="Hettich R.L."/>
            <person name="Harrison S.T."/>
            <person name="Banfield J.F."/>
        </authorList>
    </citation>
    <scope>NUCLEOTIDE SEQUENCE [LARGE SCALE GENOMIC DNA]</scope>
    <source>
        <strain evidence="3">59-99</strain>
    </source>
</reference>
<dbReference type="Proteomes" id="UP000184233">
    <property type="component" value="Unassembled WGS sequence"/>
</dbReference>
<keyword evidence="1" id="KW-0732">Signal</keyword>
<dbReference type="SUPFAM" id="SSF49265">
    <property type="entry name" value="Fibronectin type III"/>
    <property type="match status" value="1"/>
</dbReference>
<feature type="domain" description="Fibronectin type-III" evidence="2">
    <location>
        <begin position="311"/>
        <end position="403"/>
    </location>
</feature>
<dbReference type="SUPFAM" id="SSF55797">
    <property type="entry name" value="PR-1-like"/>
    <property type="match status" value="1"/>
</dbReference>
<sequence length="596" mass="63268">MNTLQLFVLTALVVPATMQAQPGQAYSHGDPTAEEQYMLELINRARRDPVAEGARLMDTDDAAVQMAYQYFHIDKAQTKQAFTTYPERPPLAFHPALIDAARGHTADMIAHNFQGHNSSNGDDLTKRYQNVGYQSQGMYGENVSAYSESVWYGHCGLNVDWGEANQQELGHRVNLMNFSNYVFTEIGIGITHTNGGLQSGTVGPIVITQDFGMRSTIYVTGVVYKDDNNNGFYDIGEGLAGVKIMPSSGTYYAVSSTSGGYAIPYTGSGSMTFTASGGALAGTMTMTASLPGQENVKLDFVASTQLPTAVALRLPANNATNVTPSSTPFTWGSTGSGSTYTIEIATAQNFAAATVITSQTTSDTTFSYSLPGCQKRFFWRVRAANSAGNGPWSTVFALTTGGSAPGLPVLVSPVGAVTVDHDADVHFSWNLVPASGTYHIRISRNADLTSPLVDDSTIQATTFDVAAATIADKPFYWGVRAHGEPCGWGQWTIKSVTPTVTSVDEETVSGPGLVIFPNPVTATSTLVMNVPAGGMAILRLVDAGGSVVATRRIAVDAGRTAVPLSMLVDANVAQGIYGIVLSCDTYVQRVNVAIVR</sequence>
<dbReference type="AlphaFoldDB" id="A0A1M3L2C5"/>
<dbReference type="EMBL" id="MKVH01000013">
    <property type="protein sequence ID" value="OJX59375.1"/>
    <property type="molecule type" value="Genomic_DNA"/>
</dbReference>
<evidence type="ECO:0000256" key="1">
    <source>
        <dbReference type="SAM" id="SignalP"/>
    </source>
</evidence>
<evidence type="ECO:0000259" key="2">
    <source>
        <dbReference type="PROSITE" id="PS50853"/>
    </source>
</evidence>
<comment type="caution">
    <text evidence="3">The sequence shown here is derived from an EMBL/GenBank/DDBJ whole genome shotgun (WGS) entry which is preliminary data.</text>
</comment>
<feature type="signal peptide" evidence="1">
    <location>
        <begin position="1"/>
        <end position="20"/>
    </location>
</feature>
<dbReference type="Gene3D" id="2.60.40.10">
    <property type="entry name" value="Immunoglobulins"/>
    <property type="match status" value="2"/>
</dbReference>
<dbReference type="PROSITE" id="PS50853">
    <property type="entry name" value="FN3"/>
    <property type="match status" value="1"/>
</dbReference>
<proteinExistence type="predicted"/>
<dbReference type="CDD" id="cd05379">
    <property type="entry name" value="CAP_bacterial"/>
    <property type="match status" value="1"/>
</dbReference>
<dbReference type="InterPro" id="IPR013783">
    <property type="entry name" value="Ig-like_fold"/>
</dbReference>
<dbReference type="InterPro" id="IPR035940">
    <property type="entry name" value="CAP_sf"/>
</dbReference>
<name>A0A1M3L2C5_9BACT</name>
<feature type="chain" id="PRO_5013109868" description="Fibronectin type-III domain-containing protein" evidence="1">
    <location>
        <begin position="21"/>
        <end position="596"/>
    </location>
</feature>
<organism evidence="3 4">
    <name type="scientific">Candidatus Kapaibacterium thiocyanatum</name>
    <dbReference type="NCBI Taxonomy" id="1895771"/>
    <lineage>
        <taxon>Bacteria</taxon>
        <taxon>Pseudomonadati</taxon>
        <taxon>Candidatus Kapaibacteriota</taxon>
        <taxon>Candidatus Kapaibacteriia</taxon>
        <taxon>Candidatus Kapaibacteriales</taxon>
        <taxon>Candidatus Kapaibacteriaceae</taxon>
        <taxon>Candidatus Kapaibacterium</taxon>
    </lineage>
</organism>
<protein>
    <recommendedName>
        <fullName evidence="2">Fibronectin type-III domain-containing protein</fullName>
    </recommendedName>
</protein>
<dbReference type="InterPro" id="IPR036116">
    <property type="entry name" value="FN3_sf"/>
</dbReference>
<dbReference type="PANTHER" id="PTHR31157:SF1">
    <property type="entry name" value="SCP DOMAIN-CONTAINING PROTEIN"/>
    <property type="match status" value="1"/>
</dbReference>
<evidence type="ECO:0000313" key="3">
    <source>
        <dbReference type="EMBL" id="OJX59375.1"/>
    </source>
</evidence>